<dbReference type="RefSeq" id="WP_120103083.1">
    <property type="nucleotide sequence ID" value="NZ_QKNY01000013.1"/>
</dbReference>
<proteinExistence type="predicted"/>
<dbReference type="EMBL" id="QKNY01000013">
    <property type="protein sequence ID" value="RJX42832.1"/>
    <property type="molecule type" value="Genomic_DNA"/>
</dbReference>
<protein>
    <submittedName>
        <fullName evidence="1">Uncharacterized protein</fullName>
    </submittedName>
</protein>
<name>A0A3A6PX46_9EURY</name>
<organism evidence="1 2">
    <name type="scientific">Halonotius aquaticus</name>
    <dbReference type="NCBI Taxonomy" id="2216978"/>
    <lineage>
        <taxon>Archaea</taxon>
        <taxon>Methanobacteriati</taxon>
        <taxon>Methanobacteriota</taxon>
        <taxon>Stenosarchaea group</taxon>
        <taxon>Halobacteria</taxon>
        <taxon>Halobacteriales</taxon>
        <taxon>Haloferacaceae</taxon>
        <taxon>Halonotius</taxon>
    </lineage>
</organism>
<keyword evidence="2" id="KW-1185">Reference proteome</keyword>
<sequence>MSEDPLETVQTLLESVIEETDDQEVHYKLRSALQILEASKVEVSTLKEAVADHPELEDRLSDLGYL</sequence>
<accession>A0A3A6PX46</accession>
<evidence type="ECO:0000313" key="2">
    <source>
        <dbReference type="Proteomes" id="UP000276588"/>
    </source>
</evidence>
<evidence type="ECO:0000313" key="1">
    <source>
        <dbReference type="EMBL" id="RJX42832.1"/>
    </source>
</evidence>
<dbReference type="Proteomes" id="UP000276588">
    <property type="component" value="Unassembled WGS sequence"/>
</dbReference>
<gene>
    <name evidence="1" type="ORF">DM826_09085</name>
</gene>
<dbReference type="AlphaFoldDB" id="A0A3A6PX46"/>
<dbReference type="OrthoDB" id="339831at2157"/>
<reference evidence="1 2" key="1">
    <citation type="submission" date="2018-06" db="EMBL/GenBank/DDBJ databases">
        <title>Halonotius sp. F13-13 a new haloarchaeeon isolated from a solar saltern from Isla Cristina, Huelva, Spain.</title>
        <authorList>
            <person name="Duran-Viseras A."/>
            <person name="Sanchez-Porro C."/>
            <person name="Ventosa A."/>
        </authorList>
    </citation>
    <scope>NUCLEOTIDE SEQUENCE [LARGE SCALE GENOMIC DNA]</scope>
    <source>
        <strain evidence="1 2">F13-13</strain>
    </source>
</reference>
<comment type="caution">
    <text evidence="1">The sequence shown here is derived from an EMBL/GenBank/DDBJ whole genome shotgun (WGS) entry which is preliminary data.</text>
</comment>